<dbReference type="Proteomes" id="UP001623660">
    <property type="component" value="Unassembled WGS sequence"/>
</dbReference>
<protein>
    <recommendedName>
        <fullName evidence="3">DUF1450 domain-containing protein</fullName>
    </recommendedName>
</protein>
<evidence type="ECO:0000313" key="2">
    <source>
        <dbReference type="Proteomes" id="UP001623660"/>
    </source>
</evidence>
<sequence length="93" mass="10946">MDIGIKYCGGCNPKYDRKEFLYSLREIFNCNFEIIQTHKTYDVVIVLCGCTSCCVDHSRFKFKFEKILVKSEEDFHEVKSKLSKYSIDSIGRR</sequence>
<dbReference type="RefSeq" id="WP_406790383.1">
    <property type="nucleotide sequence ID" value="NZ_JBJHZX010000002.1"/>
</dbReference>
<accession>A0ABW8SE69</accession>
<organism evidence="1 2">
    <name type="scientific">Candidatus Clostridium eludens</name>
    <dbReference type="NCBI Taxonomy" id="3381663"/>
    <lineage>
        <taxon>Bacteria</taxon>
        <taxon>Bacillati</taxon>
        <taxon>Bacillota</taxon>
        <taxon>Clostridia</taxon>
        <taxon>Eubacteriales</taxon>
        <taxon>Clostridiaceae</taxon>
        <taxon>Clostridium</taxon>
    </lineage>
</organism>
<name>A0ABW8SE69_9CLOT</name>
<keyword evidence="2" id="KW-1185">Reference proteome</keyword>
<dbReference type="EMBL" id="JBJHZX010000002">
    <property type="protein sequence ID" value="MFL0194260.1"/>
    <property type="molecule type" value="Genomic_DNA"/>
</dbReference>
<reference evidence="1 2" key="1">
    <citation type="submission" date="2024-11" db="EMBL/GenBank/DDBJ databases">
        <authorList>
            <person name="Heng Y.C."/>
            <person name="Lim A.C.H."/>
            <person name="Lee J.K.Y."/>
            <person name="Kittelmann S."/>
        </authorList>
    </citation>
    <scope>NUCLEOTIDE SEQUENCE [LARGE SCALE GENOMIC DNA]</scope>
    <source>
        <strain evidence="1 2">WILCCON 0269</strain>
    </source>
</reference>
<comment type="caution">
    <text evidence="1">The sequence shown here is derived from an EMBL/GenBank/DDBJ whole genome shotgun (WGS) entry which is preliminary data.</text>
</comment>
<evidence type="ECO:0008006" key="3">
    <source>
        <dbReference type="Google" id="ProtNLM"/>
    </source>
</evidence>
<gene>
    <name evidence="1" type="ORF">ACJDU8_01515</name>
</gene>
<proteinExistence type="predicted"/>
<evidence type="ECO:0000313" key="1">
    <source>
        <dbReference type="EMBL" id="MFL0194260.1"/>
    </source>
</evidence>